<dbReference type="PANTHER" id="PTHR45527:SF1">
    <property type="entry name" value="FATTY ACID SYNTHASE"/>
    <property type="match status" value="1"/>
</dbReference>
<gene>
    <name evidence="2" type="ORF">ADK75_10815</name>
</gene>
<dbReference type="SUPFAM" id="SSF56801">
    <property type="entry name" value="Acetyl-CoA synthetase-like"/>
    <property type="match status" value="1"/>
</dbReference>
<dbReference type="GO" id="GO:0031177">
    <property type="term" value="F:phosphopantetheine binding"/>
    <property type="evidence" value="ECO:0007669"/>
    <property type="project" value="TreeGrafter"/>
</dbReference>
<dbReference type="OrthoDB" id="4128457at2"/>
<sequence>MNAVPDHPELDRLSADVAGLLGRVGLDPSGGRPVRRDRIDVRFAAMAARHPGRVAVRDGQGQATYLELEWLADEIARRLSGRAGPGSAVAVRARRSCLTAGAVVGVLRAGAAVLPLEPGHSAGLQEFLMRDAGVWVVVSDCGLLGGEIPVVKTGRFVIAVRPPLAVRREVAPGTAFMALPAGGDPGRALAVRPLPHADVLAWVDGCVPMLGAGLDDVWTWFHSLSLDLGMREMWGPLLSGGRAVVVDGDTACDPRAFARLLARQEVTVVAQLPSALARLGAAARGTVLPALRHVLLSDEPVDEAVPAAWRSAGIAPHAMTWDVSGSPKVL</sequence>
<dbReference type="RefSeq" id="WP_053169894.1">
    <property type="nucleotide sequence ID" value="NZ_LGUV01000093.1"/>
</dbReference>
<dbReference type="EMBL" id="LGUV01000093">
    <property type="protein sequence ID" value="KOG55470.1"/>
    <property type="molecule type" value="Genomic_DNA"/>
</dbReference>
<evidence type="ECO:0000259" key="1">
    <source>
        <dbReference type="Pfam" id="PF00501"/>
    </source>
</evidence>
<dbReference type="GO" id="GO:0005737">
    <property type="term" value="C:cytoplasm"/>
    <property type="evidence" value="ECO:0007669"/>
    <property type="project" value="TreeGrafter"/>
</dbReference>
<dbReference type="InterPro" id="IPR000873">
    <property type="entry name" value="AMP-dep_synth/lig_dom"/>
</dbReference>
<proteinExistence type="predicted"/>
<dbReference type="PATRIC" id="fig|1961.12.peg.2506"/>
<protein>
    <recommendedName>
        <fullName evidence="1">AMP-dependent synthetase/ligase domain-containing protein</fullName>
    </recommendedName>
</protein>
<dbReference type="PANTHER" id="PTHR45527">
    <property type="entry name" value="NONRIBOSOMAL PEPTIDE SYNTHETASE"/>
    <property type="match status" value="1"/>
</dbReference>
<feature type="domain" description="AMP-dependent synthetase/ligase" evidence="1">
    <location>
        <begin position="195"/>
        <end position="313"/>
    </location>
</feature>
<dbReference type="AlphaFoldDB" id="A0A0L8MYU5"/>
<dbReference type="GO" id="GO:0044550">
    <property type="term" value="P:secondary metabolite biosynthetic process"/>
    <property type="evidence" value="ECO:0007669"/>
    <property type="project" value="TreeGrafter"/>
</dbReference>
<organism evidence="2 3">
    <name type="scientific">Streptomyces virginiae</name>
    <name type="common">Streptomyces cinnamonensis</name>
    <dbReference type="NCBI Taxonomy" id="1961"/>
    <lineage>
        <taxon>Bacteria</taxon>
        <taxon>Bacillati</taxon>
        <taxon>Actinomycetota</taxon>
        <taxon>Actinomycetes</taxon>
        <taxon>Kitasatosporales</taxon>
        <taxon>Streptomycetaceae</taxon>
        <taxon>Streptomyces</taxon>
    </lineage>
</organism>
<accession>A0A0L8MYU5</accession>
<dbReference type="Pfam" id="PF00501">
    <property type="entry name" value="AMP-binding"/>
    <property type="match status" value="2"/>
</dbReference>
<reference evidence="3" key="1">
    <citation type="submission" date="2015-07" db="EMBL/GenBank/DDBJ databases">
        <authorList>
            <consortium name="Consortium for Microbial Forensics and Genomics (microFORGE)"/>
            <person name="Knight B.M."/>
            <person name="Roberts D.P."/>
            <person name="Lin D."/>
            <person name="Hari K."/>
            <person name="Fletcher J."/>
            <person name="Melcher U."/>
            <person name="Blagden T."/>
            <person name="Winegar R.A."/>
        </authorList>
    </citation>
    <scope>NUCLEOTIDE SEQUENCE [LARGE SCALE GENOMIC DNA]</scope>
    <source>
        <strain evidence="3">NRRL B-1447</strain>
    </source>
</reference>
<dbReference type="Gene3D" id="3.40.50.12780">
    <property type="entry name" value="N-terminal domain of ligase-like"/>
    <property type="match status" value="1"/>
</dbReference>
<feature type="domain" description="AMP-dependent synthetase/ligase" evidence="1">
    <location>
        <begin position="44"/>
        <end position="138"/>
    </location>
</feature>
<evidence type="ECO:0000313" key="2">
    <source>
        <dbReference type="EMBL" id="KOG55470.1"/>
    </source>
</evidence>
<comment type="caution">
    <text evidence="2">The sequence shown here is derived from an EMBL/GenBank/DDBJ whole genome shotgun (WGS) entry which is preliminary data.</text>
</comment>
<dbReference type="Proteomes" id="UP000037084">
    <property type="component" value="Unassembled WGS sequence"/>
</dbReference>
<evidence type="ECO:0000313" key="3">
    <source>
        <dbReference type="Proteomes" id="UP000037084"/>
    </source>
</evidence>
<name>A0A0L8MYU5_STRVG</name>
<dbReference type="GO" id="GO:0043041">
    <property type="term" value="P:amino acid activation for nonribosomal peptide biosynthetic process"/>
    <property type="evidence" value="ECO:0007669"/>
    <property type="project" value="TreeGrafter"/>
</dbReference>
<dbReference type="InterPro" id="IPR042099">
    <property type="entry name" value="ANL_N_sf"/>
</dbReference>